<dbReference type="InterPro" id="IPR002100">
    <property type="entry name" value="TF_MADSbox"/>
</dbReference>
<gene>
    <name evidence="7" type="ORF">MERR_LOCUS2537</name>
    <name evidence="8" type="ORF">MERR_LOCUS4416</name>
</gene>
<dbReference type="SMART" id="SM00432">
    <property type="entry name" value="MADS"/>
    <property type="match status" value="1"/>
</dbReference>
<comment type="subcellular location">
    <subcellularLocation>
        <location evidence="1">Nucleus</location>
    </subcellularLocation>
</comment>
<name>A0A6D2HQF2_9BRAS</name>
<dbReference type="InterPro" id="IPR018828">
    <property type="entry name" value="RRG7"/>
</dbReference>
<dbReference type="PANTHER" id="PTHR11945">
    <property type="entry name" value="MADS BOX PROTEIN"/>
    <property type="match status" value="1"/>
</dbReference>
<dbReference type="Pfam" id="PF00319">
    <property type="entry name" value="SRF-TF"/>
    <property type="match status" value="1"/>
</dbReference>
<dbReference type="InterPro" id="IPR033897">
    <property type="entry name" value="SRF-like_MADS-box"/>
</dbReference>
<dbReference type="PROSITE" id="PS50066">
    <property type="entry name" value="MADS_BOX_2"/>
    <property type="match status" value="1"/>
</dbReference>
<evidence type="ECO:0000256" key="5">
    <source>
        <dbReference type="ARBA" id="ARBA00023242"/>
    </source>
</evidence>
<proteinExistence type="predicted"/>
<dbReference type="OrthoDB" id="779403at2759"/>
<sequence length="221" mass="25371">MTRQKVKMVFIENDSARKSTFKKRKKGILKKAHELATLCDVPIGIVIGSPYDSTPEVWPTRESMDKVLSQWKAMSAMDKSKKMMNQESFLRQRINKATESRRKLCKENRELEMKEVMFDCLKGNTSPSRVDPRNLRDLGGIIEQHLKDINRRIDILKKNDEPSSSSVLALATPTAPYVMPRVEMPSSSSAVGFYDKIREQIETSMNKEAMKKDLDLNQKQC</sequence>
<reference evidence="7 9" key="1">
    <citation type="submission" date="2020-01" db="EMBL/GenBank/DDBJ databases">
        <authorList>
            <person name="Mishra B."/>
        </authorList>
    </citation>
    <scope>NUCLEOTIDE SEQUENCE [LARGE SCALE GENOMIC DNA]</scope>
</reference>
<dbReference type="CDD" id="cd00266">
    <property type="entry name" value="MADS_SRF_like"/>
    <property type="match status" value="1"/>
</dbReference>
<evidence type="ECO:0000256" key="1">
    <source>
        <dbReference type="ARBA" id="ARBA00004123"/>
    </source>
</evidence>
<keyword evidence="2" id="KW-0805">Transcription regulation</keyword>
<evidence type="ECO:0000256" key="3">
    <source>
        <dbReference type="ARBA" id="ARBA00023125"/>
    </source>
</evidence>
<dbReference type="SUPFAM" id="SSF55455">
    <property type="entry name" value="SRF-like"/>
    <property type="match status" value="1"/>
</dbReference>
<evidence type="ECO:0000256" key="2">
    <source>
        <dbReference type="ARBA" id="ARBA00023015"/>
    </source>
</evidence>
<evidence type="ECO:0000256" key="4">
    <source>
        <dbReference type="ARBA" id="ARBA00023163"/>
    </source>
</evidence>
<dbReference type="InterPro" id="IPR036879">
    <property type="entry name" value="TF_MADSbox_sf"/>
</dbReference>
<accession>A0A6D2HQF2</accession>
<keyword evidence="5" id="KW-0539">Nucleus</keyword>
<dbReference type="EMBL" id="CACVBM020000299">
    <property type="protein sequence ID" value="CAA7017181.1"/>
    <property type="molecule type" value="Genomic_DNA"/>
</dbReference>
<dbReference type="PANTHER" id="PTHR11945:SF501">
    <property type="entry name" value="MADS-BOX PROTEIN AGL35"/>
    <property type="match status" value="1"/>
</dbReference>
<dbReference type="GO" id="GO:0045944">
    <property type="term" value="P:positive regulation of transcription by RNA polymerase II"/>
    <property type="evidence" value="ECO:0007669"/>
    <property type="project" value="InterPro"/>
</dbReference>
<dbReference type="AlphaFoldDB" id="A0A6D2HQF2"/>
<dbReference type="GO" id="GO:0000978">
    <property type="term" value="F:RNA polymerase II cis-regulatory region sequence-specific DNA binding"/>
    <property type="evidence" value="ECO:0007669"/>
    <property type="project" value="TreeGrafter"/>
</dbReference>
<dbReference type="FunFam" id="3.40.1810.10:FF:000024">
    <property type="entry name" value="Agamous-like MADS-box protein AGL80"/>
    <property type="match status" value="1"/>
</dbReference>
<dbReference type="Proteomes" id="UP000467841">
    <property type="component" value="Unassembled WGS sequence"/>
</dbReference>
<dbReference type="Pfam" id="PF10356">
    <property type="entry name" value="RRG7"/>
    <property type="match status" value="1"/>
</dbReference>
<evidence type="ECO:0000313" key="8">
    <source>
        <dbReference type="EMBL" id="CAA7017181.1"/>
    </source>
</evidence>
<dbReference type="Gene3D" id="3.40.1810.10">
    <property type="entry name" value="Transcription factor, MADS-box"/>
    <property type="match status" value="1"/>
</dbReference>
<evidence type="ECO:0000313" key="9">
    <source>
        <dbReference type="Proteomes" id="UP000467841"/>
    </source>
</evidence>
<keyword evidence="4" id="KW-0804">Transcription</keyword>
<organism evidence="7 9">
    <name type="scientific">Microthlaspi erraticum</name>
    <dbReference type="NCBI Taxonomy" id="1685480"/>
    <lineage>
        <taxon>Eukaryota</taxon>
        <taxon>Viridiplantae</taxon>
        <taxon>Streptophyta</taxon>
        <taxon>Embryophyta</taxon>
        <taxon>Tracheophyta</taxon>
        <taxon>Spermatophyta</taxon>
        <taxon>Magnoliopsida</taxon>
        <taxon>eudicotyledons</taxon>
        <taxon>Gunneridae</taxon>
        <taxon>Pentapetalae</taxon>
        <taxon>rosids</taxon>
        <taxon>malvids</taxon>
        <taxon>Brassicales</taxon>
        <taxon>Brassicaceae</taxon>
        <taxon>Coluteocarpeae</taxon>
        <taxon>Microthlaspi</taxon>
    </lineage>
</organism>
<dbReference type="EMBL" id="CACVBM020000161">
    <property type="protein sequence ID" value="CAA7015302.1"/>
    <property type="molecule type" value="Genomic_DNA"/>
</dbReference>
<protein>
    <recommendedName>
        <fullName evidence="6">MADS-box domain-containing protein</fullName>
    </recommendedName>
</protein>
<dbReference type="GO" id="GO:0000981">
    <property type="term" value="F:DNA-binding transcription factor activity, RNA polymerase II-specific"/>
    <property type="evidence" value="ECO:0007669"/>
    <property type="project" value="InterPro"/>
</dbReference>
<evidence type="ECO:0000259" key="6">
    <source>
        <dbReference type="PROSITE" id="PS50066"/>
    </source>
</evidence>
<keyword evidence="3" id="KW-0238">DNA-binding</keyword>
<dbReference type="GO" id="GO:0046983">
    <property type="term" value="F:protein dimerization activity"/>
    <property type="evidence" value="ECO:0007669"/>
    <property type="project" value="InterPro"/>
</dbReference>
<feature type="domain" description="MADS-box" evidence="6">
    <location>
        <begin position="1"/>
        <end position="49"/>
    </location>
</feature>
<dbReference type="PRINTS" id="PR00404">
    <property type="entry name" value="MADSDOMAIN"/>
</dbReference>
<dbReference type="GO" id="GO:0005634">
    <property type="term" value="C:nucleus"/>
    <property type="evidence" value="ECO:0007669"/>
    <property type="project" value="UniProtKB-SubCell"/>
</dbReference>
<evidence type="ECO:0000313" key="7">
    <source>
        <dbReference type="EMBL" id="CAA7015302.1"/>
    </source>
</evidence>
<keyword evidence="9" id="KW-1185">Reference proteome</keyword>